<dbReference type="InterPro" id="IPR007016">
    <property type="entry name" value="O-antigen_ligase-rel_domated"/>
</dbReference>
<evidence type="ECO:0000256" key="3">
    <source>
        <dbReference type="ARBA" id="ARBA00022989"/>
    </source>
</evidence>
<feature type="transmembrane region" description="Helical" evidence="5">
    <location>
        <begin position="214"/>
        <end position="232"/>
    </location>
</feature>
<feature type="transmembrane region" description="Helical" evidence="5">
    <location>
        <begin position="6"/>
        <end position="23"/>
    </location>
</feature>
<feature type="transmembrane region" description="Helical" evidence="5">
    <location>
        <begin position="92"/>
        <end position="111"/>
    </location>
</feature>
<dbReference type="PANTHER" id="PTHR37422">
    <property type="entry name" value="TEICHURONIC ACID BIOSYNTHESIS PROTEIN TUAE"/>
    <property type="match status" value="1"/>
</dbReference>
<protein>
    <submittedName>
        <fullName evidence="7">O-antigen ligase family protein</fullName>
    </submittedName>
</protein>
<comment type="subcellular location">
    <subcellularLocation>
        <location evidence="1">Membrane</location>
        <topology evidence="1">Multi-pass membrane protein</topology>
    </subcellularLocation>
</comment>
<keyword evidence="2 5" id="KW-0812">Transmembrane</keyword>
<sequence>MALPMVINNIAIVLFSIYGLIHFKKSKVKLDFQSLFFPILFTLSLISLIYASDLLKGLKALEKTLVFILLYLTLTPVSVAKNEVLKVLRVFAYVNVVLILICLATAAYKVLENGTFIIYNPENFVNENYFLYHRFSAPIEFHAVYLGIYSVFSTCILIFDLKNKGNKIWSYLMLIVLLSGIILLNSFSVIVSCFIILCFYFVHFKQIKFNKWARLFIVILLVIIVGLFYYKAKGIDENVFRYNLEDNVHNPNWNSLNIRLAKWECALEVFKNNMFLGVGVGNGQTELNNIYSIKNFELGISNKFSTHNQYLHYLIELGLIGTLVFIFGVLVNLFKSVKESNFLLFALVVLLSVCSITENVLTLNKGIVFFVTFYYLVLQLNRSPKSLN</sequence>
<accession>A0ABV9N5W3</accession>
<dbReference type="InterPro" id="IPR051533">
    <property type="entry name" value="WaaL-like"/>
</dbReference>
<feature type="transmembrane region" description="Helical" evidence="5">
    <location>
        <begin position="139"/>
        <end position="159"/>
    </location>
</feature>
<gene>
    <name evidence="7" type="ORF">ACFO5O_11140</name>
</gene>
<feature type="transmembrane region" description="Helical" evidence="5">
    <location>
        <begin position="35"/>
        <end position="52"/>
    </location>
</feature>
<keyword evidence="4 5" id="KW-0472">Membrane</keyword>
<dbReference type="PANTHER" id="PTHR37422:SF17">
    <property type="entry name" value="O-ANTIGEN LIGASE"/>
    <property type="match status" value="1"/>
</dbReference>
<feature type="transmembrane region" description="Helical" evidence="5">
    <location>
        <begin position="343"/>
        <end position="376"/>
    </location>
</feature>
<feature type="transmembrane region" description="Helical" evidence="5">
    <location>
        <begin position="171"/>
        <end position="202"/>
    </location>
</feature>
<keyword evidence="3 5" id="KW-1133">Transmembrane helix</keyword>
<evidence type="ECO:0000256" key="2">
    <source>
        <dbReference type="ARBA" id="ARBA00022692"/>
    </source>
</evidence>
<feature type="transmembrane region" description="Helical" evidence="5">
    <location>
        <begin position="310"/>
        <end position="331"/>
    </location>
</feature>
<evidence type="ECO:0000259" key="6">
    <source>
        <dbReference type="Pfam" id="PF04932"/>
    </source>
</evidence>
<evidence type="ECO:0000256" key="4">
    <source>
        <dbReference type="ARBA" id="ARBA00023136"/>
    </source>
</evidence>
<keyword evidence="7" id="KW-0436">Ligase</keyword>
<dbReference type="EMBL" id="JBHSGP010000014">
    <property type="protein sequence ID" value="MFC4722879.1"/>
    <property type="molecule type" value="Genomic_DNA"/>
</dbReference>
<name>A0ABV9N5W3_9FLAO</name>
<dbReference type="RefSeq" id="WP_387963767.1">
    <property type="nucleotide sequence ID" value="NZ_JBHSGP010000014.1"/>
</dbReference>
<dbReference type="Pfam" id="PF04932">
    <property type="entry name" value="Wzy_C"/>
    <property type="match status" value="1"/>
</dbReference>
<evidence type="ECO:0000256" key="1">
    <source>
        <dbReference type="ARBA" id="ARBA00004141"/>
    </source>
</evidence>
<feature type="transmembrane region" description="Helical" evidence="5">
    <location>
        <begin position="64"/>
        <end position="80"/>
    </location>
</feature>
<keyword evidence="8" id="KW-1185">Reference proteome</keyword>
<reference evidence="8" key="1">
    <citation type="journal article" date="2019" name="Int. J. Syst. Evol. Microbiol.">
        <title>The Global Catalogue of Microorganisms (GCM) 10K type strain sequencing project: providing services to taxonomists for standard genome sequencing and annotation.</title>
        <authorList>
            <consortium name="The Broad Institute Genomics Platform"/>
            <consortium name="The Broad Institute Genome Sequencing Center for Infectious Disease"/>
            <person name="Wu L."/>
            <person name="Ma J."/>
        </authorList>
    </citation>
    <scope>NUCLEOTIDE SEQUENCE [LARGE SCALE GENOMIC DNA]</scope>
    <source>
        <strain evidence="8">CCUG 63682</strain>
    </source>
</reference>
<organism evidence="7 8">
    <name type="scientific">Geojedonia litorea</name>
    <dbReference type="NCBI Taxonomy" id="1268269"/>
    <lineage>
        <taxon>Bacteria</taxon>
        <taxon>Pseudomonadati</taxon>
        <taxon>Bacteroidota</taxon>
        <taxon>Flavobacteriia</taxon>
        <taxon>Flavobacteriales</taxon>
        <taxon>Flavobacteriaceae</taxon>
        <taxon>Geojedonia</taxon>
    </lineage>
</organism>
<dbReference type="Proteomes" id="UP001595953">
    <property type="component" value="Unassembled WGS sequence"/>
</dbReference>
<comment type="caution">
    <text evidence="7">The sequence shown here is derived from an EMBL/GenBank/DDBJ whole genome shotgun (WGS) entry which is preliminary data.</text>
</comment>
<evidence type="ECO:0000313" key="7">
    <source>
        <dbReference type="EMBL" id="MFC4722879.1"/>
    </source>
</evidence>
<evidence type="ECO:0000256" key="5">
    <source>
        <dbReference type="SAM" id="Phobius"/>
    </source>
</evidence>
<proteinExistence type="predicted"/>
<feature type="domain" description="O-antigen ligase-related" evidence="6">
    <location>
        <begin position="173"/>
        <end position="326"/>
    </location>
</feature>
<evidence type="ECO:0000313" key="8">
    <source>
        <dbReference type="Proteomes" id="UP001595953"/>
    </source>
</evidence>
<dbReference type="GO" id="GO:0016874">
    <property type="term" value="F:ligase activity"/>
    <property type="evidence" value="ECO:0007669"/>
    <property type="project" value="UniProtKB-KW"/>
</dbReference>